<dbReference type="InterPro" id="IPR051317">
    <property type="entry name" value="Gfo/Idh/MocA_oxidoreduct"/>
</dbReference>
<keyword evidence="5" id="KW-1185">Reference proteome</keyword>
<evidence type="ECO:0000259" key="3">
    <source>
        <dbReference type="Pfam" id="PF01408"/>
    </source>
</evidence>
<comment type="caution">
    <text evidence="4">The sequence shown here is derived from an EMBL/GenBank/DDBJ whole genome shotgun (WGS) entry which is preliminary data.</text>
</comment>
<organism evidence="4 5">
    <name type="scientific">Jatrophihabitans lederbergiae</name>
    <dbReference type="NCBI Taxonomy" id="3075547"/>
    <lineage>
        <taxon>Bacteria</taxon>
        <taxon>Bacillati</taxon>
        <taxon>Actinomycetota</taxon>
        <taxon>Actinomycetes</taxon>
        <taxon>Jatrophihabitantales</taxon>
        <taxon>Jatrophihabitantaceae</taxon>
        <taxon>Jatrophihabitans</taxon>
    </lineage>
</organism>
<dbReference type="Proteomes" id="UP001183176">
    <property type="component" value="Unassembled WGS sequence"/>
</dbReference>
<comment type="similarity">
    <text evidence="1">Belongs to the Gfo/Idh/MocA family.</text>
</comment>
<evidence type="ECO:0000313" key="5">
    <source>
        <dbReference type="Proteomes" id="UP001183176"/>
    </source>
</evidence>
<dbReference type="SUPFAM" id="SSF55347">
    <property type="entry name" value="Glyceraldehyde-3-phosphate dehydrogenase-like, C-terminal domain"/>
    <property type="match status" value="1"/>
</dbReference>
<feature type="domain" description="Gfo/Idh/MocA-like oxidoreductase N-terminal" evidence="3">
    <location>
        <begin position="7"/>
        <end position="113"/>
    </location>
</feature>
<evidence type="ECO:0000256" key="2">
    <source>
        <dbReference type="ARBA" id="ARBA00023002"/>
    </source>
</evidence>
<reference evidence="5" key="1">
    <citation type="submission" date="2023-07" db="EMBL/GenBank/DDBJ databases">
        <title>30 novel species of actinomycetes from the DSMZ collection.</title>
        <authorList>
            <person name="Nouioui I."/>
        </authorList>
    </citation>
    <scope>NUCLEOTIDE SEQUENCE [LARGE SCALE GENOMIC DNA]</scope>
    <source>
        <strain evidence="5">DSM 44399</strain>
    </source>
</reference>
<dbReference type="EMBL" id="JAVREH010000009">
    <property type="protein sequence ID" value="MDT0261671.1"/>
    <property type="molecule type" value="Genomic_DNA"/>
</dbReference>
<gene>
    <name evidence="4" type="ORF">RM423_09720</name>
</gene>
<evidence type="ECO:0000313" key="4">
    <source>
        <dbReference type="EMBL" id="MDT0261671.1"/>
    </source>
</evidence>
<dbReference type="Gene3D" id="3.30.360.10">
    <property type="entry name" value="Dihydrodipicolinate Reductase, domain 2"/>
    <property type="match status" value="1"/>
</dbReference>
<evidence type="ECO:0000256" key="1">
    <source>
        <dbReference type="ARBA" id="ARBA00010928"/>
    </source>
</evidence>
<dbReference type="PANTHER" id="PTHR43708">
    <property type="entry name" value="CONSERVED EXPRESSED OXIDOREDUCTASE (EUROFUNG)"/>
    <property type="match status" value="1"/>
</dbReference>
<dbReference type="SUPFAM" id="SSF51735">
    <property type="entry name" value="NAD(P)-binding Rossmann-fold domains"/>
    <property type="match status" value="1"/>
</dbReference>
<keyword evidence="2" id="KW-0560">Oxidoreductase</keyword>
<accession>A0ABU2J9K2</accession>
<dbReference type="Gene3D" id="3.40.50.720">
    <property type="entry name" value="NAD(P)-binding Rossmann-like Domain"/>
    <property type="match status" value="1"/>
</dbReference>
<dbReference type="RefSeq" id="WP_311422824.1">
    <property type="nucleotide sequence ID" value="NZ_JAVREH010000009.1"/>
</dbReference>
<protein>
    <submittedName>
        <fullName evidence="4">Gfo/Idh/MocA family oxidoreductase</fullName>
    </submittedName>
</protein>
<name>A0ABU2J9K2_9ACTN</name>
<dbReference type="InterPro" id="IPR036291">
    <property type="entry name" value="NAD(P)-bd_dom_sf"/>
</dbReference>
<dbReference type="Pfam" id="PF01408">
    <property type="entry name" value="GFO_IDH_MocA"/>
    <property type="match status" value="1"/>
</dbReference>
<proteinExistence type="inferred from homology"/>
<dbReference type="InterPro" id="IPR000683">
    <property type="entry name" value="Gfo/Idh/MocA-like_OxRdtase_N"/>
</dbReference>
<dbReference type="PANTHER" id="PTHR43708:SF5">
    <property type="entry name" value="CONSERVED EXPRESSED OXIDOREDUCTASE (EUROFUNG)-RELATED"/>
    <property type="match status" value="1"/>
</dbReference>
<sequence>MSGPSSIAVVGTGWRAEFFLRLAAMLPEQFTLVGATARRAEVAERVRRTWGIATYSSPAELVAGQHPDLVVSSVPWAANPEVITALVEGGTRVLCETPPAPDAPALRSLWDRVGGRDAVQVAEQYLRLPGHAARRELVDRGVIGQPGSVHVSSTHGYHAVSLMRGLLGVGFGPAEVAGVRFTAPLVDPLSRDGWTDDEAPKQAGTVLATIDFGDGRSGLYDFTDNQWHNQLRLRRILIRGSLGEIADDTVIRLTAPRSIVRSSLVRSQLGYDLNLDGYDTEHISFDGEVVYRNPYAGLRLMDEEIAIASMMSATAAWARDEGPAPYPLAQACQDHLVGLAIDEAIASGRTVRTEVEAWSS</sequence>